<dbReference type="Proteomes" id="UP000274786">
    <property type="component" value="Unassembled WGS sequence"/>
</dbReference>
<sequence length="206" mass="23179">MLLDQTSARWTYILPAGAFTRYLRILSKNFGIGLSAFFRVPRRFRRCEPPIIDRLICFVNTFFQGRFTEVNRCCRCRFVVRLRGFRRCEPPIMSGFSFPSTPSFEAVEVLFLRGCRLAVAPASGEGKYVPIRVVCEGGGRHFFTSSLPHSCWKGSGSPEPLVPLRPRPATRVRRCACQPAAGLRNRARTPAGHPPPPRHPPSPHAL</sequence>
<feature type="compositionally biased region" description="Pro residues" evidence="1">
    <location>
        <begin position="192"/>
        <end position="206"/>
    </location>
</feature>
<evidence type="ECO:0000256" key="1">
    <source>
        <dbReference type="SAM" id="MobiDB-lite"/>
    </source>
</evidence>
<accession>A0A498BW47</accession>
<dbReference type="EMBL" id="RCDC01000009">
    <property type="protein sequence ID" value="RLK47159.1"/>
    <property type="molecule type" value="Genomic_DNA"/>
</dbReference>
<evidence type="ECO:0000313" key="2">
    <source>
        <dbReference type="EMBL" id="RLK47159.1"/>
    </source>
</evidence>
<dbReference type="AlphaFoldDB" id="A0A498BW47"/>
<gene>
    <name evidence="2" type="ORF">BCL79_3778</name>
</gene>
<protein>
    <submittedName>
        <fullName evidence="2">Uncharacterized protein</fullName>
    </submittedName>
</protein>
<feature type="region of interest" description="Disordered" evidence="1">
    <location>
        <begin position="180"/>
        <end position="206"/>
    </location>
</feature>
<organism evidence="2 3">
    <name type="scientific">Stenotrophomonas rhizophila</name>
    <dbReference type="NCBI Taxonomy" id="216778"/>
    <lineage>
        <taxon>Bacteria</taxon>
        <taxon>Pseudomonadati</taxon>
        <taxon>Pseudomonadota</taxon>
        <taxon>Gammaproteobacteria</taxon>
        <taxon>Lysobacterales</taxon>
        <taxon>Lysobacteraceae</taxon>
        <taxon>Stenotrophomonas</taxon>
    </lineage>
</organism>
<name>A0A498BW47_9GAMM</name>
<comment type="caution">
    <text evidence="2">The sequence shown here is derived from an EMBL/GenBank/DDBJ whole genome shotgun (WGS) entry which is preliminary data.</text>
</comment>
<reference evidence="2 3" key="1">
    <citation type="submission" date="2018-10" db="EMBL/GenBank/DDBJ databases">
        <title>Comparative analysis of microorganisms from saline springs in Andes Mountain Range, Colombia.</title>
        <authorList>
            <person name="Rubin E."/>
        </authorList>
    </citation>
    <scope>NUCLEOTIDE SEQUENCE [LARGE SCALE GENOMIC DNA]</scope>
    <source>
        <strain evidence="2 3">USBA GBX 843</strain>
    </source>
</reference>
<evidence type="ECO:0000313" key="3">
    <source>
        <dbReference type="Proteomes" id="UP000274786"/>
    </source>
</evidence>
<proteinExistence type="predicted"/>